<dbReference type="AlphaFoldDB" id="F0S4T3"/>
<proteinExistence type="predicted"/>
<dbReference type="EMBL" id="CP002545">
    <property type="protein sequence ID" value="ADY53101.1"/>
    <property type="molecule type" value="Genomic_DNA"/>
</dbReference>
<dbReference type="InterPro" id="IPR025345">
    <property type="entry name" value="DUF4249"/>
</dbReference>
<dbReference type="Proteomes" id="UP000000310">
    <property type="component" value="Chromosome"/>
</dbReference>
<sequence>MKPLQIYIALFSMLMCSGCKDPFTPEVSAHYRNLLVVEGFIHIGGETTIRISRTGDLQDWQNIKPEKNATVFVEGGGGTSLSGTTGEDGRCVLATQQLDMDEKYRLRIVSNGKTYQTDYLEGKETPEIDSLNFRIEDKGFQIYVNTHDQRNSTRYYNWDYQETWEIRSAFTSAYEYKNGEVVRRDPAVNIEYCWADALSTRILLGSTERLSEDRVTLAPVVHVKGNSVKVAHLYSILVRQYGLTREAYQYLENMKKNTEQIGSIFDSQPSELKGNLYNPSDSQEQVLGWVSAGTISQKRLFISYRDKPEAGSDWVYGQLCEPFTASKDSLLYYLGGRNAIISENRFPQPNGEIFINYTMAKDDCIDCRLRGSNVKPTYWPNN</sequence>
<dbReference type="HOGENOM" id="CLU_056928_1_0_10"/>
<keyword evidence="2" id="KW-1185">Reference proteome</keyword>
<gene>
    <name evidence="1" type="ordered locus">Pedsa_2557</name>
</gene>
<reference evidence="2" key="2">
    <citation type="submission" date="2011-02" db="EMBL/GenBank/DDBJ databases">
        <title>The complete genome of Pedobacter saltans DSM 12145.</title>
        <authorList>
            <consortium name="US DOE Joint Genome Institute (JGI-PGF)"/>
            <person name="Lucas S."/>
            <person name="Copeland A."/>
            <person name="Lapidus A."/>
            <person name="Bruce D."/>
            <person name="Goodwin L."/>
            <person name="Pitluck S."/>
            <person name="Kyrpides N."/>
            <person name="Mavromatis K."/>
            <person name="Pagani I."/>
            <person name="Ivanova N."/>
            <person name="Ovchinnikova G."/>
            <person name="Lu M."/>
            <person name="Detter J.C."/>
            <person name="Han C."/>
            <person name="Land M."/>
            <person name="Hauser L."/>
            <person name="Markowitz V."/>
            <person name="Cheng J.-F."/>
            <person name="Hugenholtz P."/>
            <person name="Woyke T."/>
            <person name="Wu D."/>
            <person name="Tindall B."/>
            <person name="Pomrenke H.G."/>
            <person name="Brambilla E."/>
            <person name="Klenk H.-P."/>
            <person name="Eisen J.A."/>
        </authorList>
    </citation>
    <scope>NUCLEOTIDE SEQUENCE [LARGE SCALE GENOMIC DNA]</scope>
    <source>
        <strain evidence="2">ATCC 51119 / DSM 12145 / JCM 21818 / LMG 10337 / NBRC 100064 / NCIMB 13643</strain>
    </source>
</reference>
<evidence type="ECO:0000313" key="1">
    <source>
        <dbReference type="EMBL" id="ADY53101.1"/>
    </source>
</evidence>
<evidence type="ECO:0008006" key="3">
    <source>
        <dbReference type="Google" id="ProtNLM"/>
    </source>
</evidence>
<dbReference type="OrthoDB" id="1062680at2"/>
<organism evidence="1 2">
    <name type="scientific">Pseudopedobacter saltans (strain ATCC 51119 / DSM 12145 / JCM 21818 / CCUG 39354 / LMG 10337 / NBRC 100064 / NCIMB 13643)</name>
    <name type="common">Pedobacter saltans</name>
    <dbReference type="NCBI Taxonomy" id="762903"/>
    <lineage>
        <taxon>Bacteria</taxon>
        <taxon>Pseudomonadati</taxon>
        <taxon>Bacteroidota</taxon>
        <taxon>Sphingobacteriia</taxon>
        <taxon>Sphingobacteriales</taxon>
        <taxon>Sphingobacteriaceae</taxon>
        <taxon>Pseudopedobacter</taxon>
    </lineage>
</organism>
<dbReference type="Pfam" id="PF14054">
    <property type="entry name" value="DUF4249"/>
    <property type="match status" value="1"/>
</dbReference>
<dbReference type="KEGG" id="psn:Pedsa_2557"/>
<dbReference type="eggNOG" id="ENOG502Z8B7">
    <property type="taxonomic scope" value="Bacteria"/>
</dbReference>
<dbReference type="RefSeq" id="WP_013633586.1">
    <property type="nucleotide sequence ID" value="NC_015177.1"/>
</dbReference>
<accession>F0S4T3</accession>
<dbReference type="STRING" id="762903.Pedsa_2557"/>
<reference evidence="1 2" key="1">
    <citation type="journal article" date="2011" name="Stand. Genomic Sci.">
        <title>Complete genome sequence of the gliding, heparinolytic Pedobacter saltans type strain (113).</title>
        <authorList>
            <person name="Liolios K."/>
            <person name="Sikorski J."/>
            <person name="Lu M."/>
            <person name="Nolan M."/>
            <person name="Lapidus A."/>
            <person name="Lucas S."/>
            <person name="Hammon N."/>
            <person name="Deshpande S."/>
            <person name="Cheng J.F."/>
            <person name="Tapia R."/>
            <person name="Han C."/>
            <person name="Goodwin L."/>
            <person name="Pitluck S."/>
            <person name="Huntemann M."/>
            <person name="Ivanova N."/>
            <person name="Pagani I."/>
            <person name="Mavromatis K."/>
            <person name="Ovchinikova G."/>
            <person name="Pati A."/>
            <person name="Chen A."/>
            <person name="Palaniappan K."/>
            <person name="Land M."/>
            <person name="Hauser L."/>
            <person name="Brambilla E.M."/>
            <person name="Kotsyurbenko O."/>
            <person name="Rohde M."/>
            <person name="Tindall B.J."/>
            <person name="Abt B."/>
            <person name="Goker M."/>
            <person name="Detter J.C."/>
            <person name="Woyke T."/>
            <person name="Bristow J."/>
            <person name="Eisen J.A."/>
            <person name="Markowitz V."/>
            <person name="Hugenholtz P."/>
            <person name="Klenk H.P."/>
            <person name="Kyrpides N.C."/>
        </authorList>
    </citation>
    <scope>NUCLEOTIDE SEQUENCE [LARGE SCALE GENOMIC DNA]</scope>
    <source>
        <strain evidence="2">ATCC 51119 / DSM 12145 / JCM 21818 / LMG 10337 / NBRC 100064 / NCIMB 13643</strain>
    </source>
</reference>
<protein>
    <recommendedName>
        <fullName evidence="3">DUF4249 domain-containing protein</fullName>
    </recommendedName>
</protein>
<evidence type="ECO:0000313" key="2">
    <source>
        <dbReference type="Proteomes" id="UP000000310"/>
    </source>
</evidence>
<name>F0S4T3_PSESL</name>